<dbReference type="InterPro" id="IPR004155">
    <property type="entry name" value="PBS_lyase_HEAT"/>
</dbReference>
<keyword evidence="3" id="KW-1185">Reference proteome</keyword>
<dbReference type="Pfam" id="PF13646">
    <property type="entry name" value="HEAT_2"/>
    <property type="match status" value="1"/>
</dbReference>
<dbReference type="SUPFAM" id="SSF160631">
    <property type="entry name" value="SMI1/KNR4-like"/>
    <property type="match status" value="1"/>
</dbReference>
<dbReference type="InterPro" id="IPR037883">
    <property type="entry name" value="Knr4/Smi1-like_sf"/>
</dbReference>
<evidence type="ECO:0000313" key="2">
    <source>
        <dbReference type="EMBL" id="MBO2450757.1"/>
    </source>
</evidence>
<dbReference type="SMART" id="SM00567">
    <property type="entry name" value="EZ_HEAT"/>
    <property type="match status" value="3"/>
</dbReference>
<evidence type="ECO:0000313" key="3">
    <source>
        <dbReference type="Proteomes" id="UP000669179"/>
    </source>
</evidence>
<dbReference type="SUPFAM" id="SSF48371">
    <property type="entry name" value="ARM repeat"/>
    <property type="match status" value="1"/>
</dbReference>
<dbReference type="AlphaFoldDB" id="A0A939T8W6"/>
<sequence>MITAAENDSVEGDLRERLDRIARKAADLELNPPLPIEDVEAFEQRNGIRLPEGYRAFITTLGNGGPGPYEGLEPLDPHLTTHKLAANFPCGPEDLNVFYRSSQWGHWSGYLGTLLLNRQGDMEWDYHETARPRTLLVVSGPGRGRMVMVEADDEYFSPIYHPAPDFLAWYEEWLDGAKARSDERKARPTLRPETDFDRPGWTASVVRDHPDPEEAVWAARMIAARWGRWDWPNLSEPGCRMLAEAATNSASPLVRATAVWALKSGGPDGTRLAVPALRDPDPKVRQTALTTLTWMRKPDEEATEAIRSLADDPEPTIRIAVASRLGTEQVIADHLDHPDARVRVAAVRALPTLQFARPGPRHLPLFRRVQAMIADPDPAVRAVAVHAFAWDKDARWEGMVMAAAVTDPDRLVRREAASDLLRSQRRTGLIPILSVLLEDEDPAIRWQTLYRLARGSWASIKIPSRFWATAAHARLTDPEPGIRTVAIDTLVQAGAAPPPEEWPPLIEDPDAELRSRACRCAAKVAHVPGDPLHRALHGRLADPERDVRSGAASGLEKACTSECRDAIEAAHEAEPDRVVAYVLSKILDRITPR</sequence>
<name>A0A939T8W6_9ACTN</name>
<dbReference type="InterPro" id="IPR016024">
    <property type="entry name" value="ARM-type_fold"/>
</dbReference>
<feature type="domain" description="Knr4/Smi1-like" evidence="1">
    <location>
        <begin position="33"/>
        <end position="176"/>
    </location>
</feature>
<dbReference type="SMART" id="SM00860">
    <property type="entry name" value="SMI1_KNR4"/>
    <property type="match status" value="1"/>
</dbReference>
<reference evidence="2" key="1">
    <citation type="submission" date="2021-03" db="EMBL/GenBank/DDBJ databases">
        <authorList>
            <person name="Kanchanasin P."/>
            <person name="Saeng-In P."/>
            <person name="Phongsopitanun W."/>
            <person name="Yuki M."/>
            <person name="Kudo T."/>
            <person name="Ohkuma M."/>
            <person name="Tanasupawat S."/>
        </authorList>
    </citation>
    <scope>NUCLEOTIDE SEQUENCE</scope>
    <source>
        <strain evidence="2">GKU 128</strain>
    </source>
</reference>
<comment type="caution">
    <text evidence="2">The sequence shown here is derived from an EMBL/GenBank/DDBJ whole genome shotgun (WGS) entry which is preliminary data.</text>
</comment>
<dbReference type="Proteomes" id="UP000669179">
    <property type="component" value="Unassembled WGS sequence"/>
</dbReference>
<protein>
    <submittedName>
        <fullName evidence="2">HEAT repeat domain-containing protein</fullName>
    </submittedName>
</protein>
<gene>
    <name evidence="2" type="ORF">J4573_26900</name>
</gene>
<dbReference type="EMBL" id="JAGEOJ010000011">
    <property type="protein sequence ID" value="MBO2450757.1"/>
    <property type="molecule type" value="Genomic_DNA"/>
</dbReference>
<dbReference type="InterPro" id="IPR011989">
    <property type="entry name" value="ARM-like"/>
</dbReference>
<dbReference type="Gene3D" id="1.25.10.10">
    <property type="entry name" value="Leucine-rich Repeat Variant"/>
    <property type="match status" value="2"/>
</dbReference>
<dbReference type="InterPro" id="IPR018958">
    <property type="entry name" value="Knr4/Smi1-like_dom"/>
</dbReference>
<dbReference type="RefSeq" id="WP_208258640.1">
    <property type="nucleotide sequence ID" value="NZ_JAGEOJ010000011.1"/>
</dbReference>
<proteinExistence type="predicted"/>
<evidence type="ECO:0000259" key="1">
    <source>
        <dbReference type="SMART" id="SM00860"/>
    </source>
</evidence>
<dbReference type="Gene3D" id="3.40.1580.10">
    <property type="entry name" value="SMI1/KNR4-like"/>
    <property type="match status" value="1"/>
</dbReference>
<organism evidence="2 3">
    <name type="scientific">Actinomadura barringtoniae</name>
    <dbReference type="NCBI Taxonomy" id="1427535"/>
    <lineage>
        <taxon>Bacteria</taxon>
        <taxon>Bacillati</taxon>
        <taxon>Actinomycetota</taxon>
        <taxon>Actinomycetes</taxon>
        <taxon>Streptosporangiales</taxon>
        <taxon>Thermomonosporaceae</taxon>
        <taxon>Actinomadura</taxon>
    </lineage>
</organism>
<accession>A0A939T8W6</accession>